<name>A0A8H6MUT6_9PEZI</name>
<comment type="subcellular location">
    <subcellularLocation>
        <location evidence="1">Nucleus</location>
    </subcellularLocation>
</comment>
<organism evidence="11 12">
    <name type="scientific">Colletotrichum sojae</name>
    <dbReference type="NCBI Taxonomy" id="2175907"/>
    <lineage>
        <taxon>Eukaryota</taxon>
        <taxon>Fungi</taxon>
        <taxon>Dikarya</taxon>
        <taxon>Ascomycota</taxon>
        <taxon>Pezizomycotina</taxon>
        <taxon>Sordariomycetes</taxon>
        <taxon>Hypocreomycetidae</taxon>
        <taxon>Glomerellales</taxon>
        <taxon>Glomerellaceae</taxon>
        <taxon>Colletotrichum</taxon>
        <taxon>Colletotrichum orchidearum species complex</taxon>
    </lineage>
</organism>
<keyword evidence="3" id="KW-0808">Transferase</keyword>
<dbReference type="GO" id="GO:0005634">
    <property type="term" value="C:nucleus"/>
    <property type="evidence" value="ECO:0007669"/>
    <property type="project" value="UniProtKB-SubCell"/>
</dbReference>
<keyword evidence="7" id="KW-0804">Transcription</keyword>
<evidence type="ECO:0000256" key="8">
    <source>
        <dbReference type="ARBA" id="ARBA00023242"/>
    </source>
</evidence>
<feature type="region of interest" description="Disordered" evidence="10">
    <location>
        <begin position="338"/>
        <end position="421"/>
    </location>
</feature>
<dbReference type="AlphaFoldDB" id="A0A8H6MUT6"/>
<dbReference type="EMBL" id="WIGN01000095">
    <property type="protein sequence ID" value="KAF6809854.1"/>
    <property type="molecule type" value="Genomic_DNA"/>
</dbReference>
<comment type="catalytic activity">
    <reaction evidence="9">
        <text>L-lysyl-[histone] + acetyl-CoA = N(6)-acetyl-L-lysyl-[histone] + CoA + H(+)</text>
        <dbReference type="Rhea" id="RHEA:21992"/>
        <dbReference type="Rhea" id="RHEA-COMP:9845"/>
        <dbReference type="Rhea" id="RHEA-COMP:11338"/>
        <dbReference type="ChEBI" id="CHEBI:15378"/>
        <dbReference type="ChEBI" id="CHEBI:29969"/>
        <dbReference type="ChEBI" id="CHEBI:57287"/>
        <dbReference type="ChEBI" id="CHEBI:57288"/>
        <dbReference type="ChEBI" id="CHEBI:61930"/>
        <dbReference type="EC" id="2.3.1.48"/>
    </reaction>
    <physiologicalReaction direction="left-to-right" evidence="9">
        <dbReference type="Rhea" id="RHEA:21993"/>
    </physiologicalReaction>
</comment>
<evidence type="ECO:0000313" key="11">
    <source>
        <dbReference type="EMBL" id="KAF6809854.1"/>
    </source>
</evidence>
<accession>A0A8H6MUT6</accession>
<dbReference type="PANTHER" id="PTHR31571:SF2">
    <property type="entry name" value="HISTONE ACETYLTRANSFERASE RTT109"/>
    <property type="match status" value="1"/>
</dbReference>
<dbReference type="InterPro" id="IPR013178">
    <property type="entry name" value="Histone_AcTrfase_Rtt109/CBP"/>
</dbReference>
<reference evidence="11 12" key="1">
    <citation type="journal article" date="2020" name="Phytopathology">
        <title>Genome Sequence Resources of Colletotrichum truncatum, C. plurivorum, C. musicola, and C. sojae: Four Species Pathogenic to Soybean (Glycine max).</title>
        <authorList>
            <person name="Rogerio F."/>
            <person name="Boufleur T.R."/>
            <person name="Ciampi-Guillardi M."/>
            <person name="Sukno S.A."/>
            <person name="Thon M.R."/>
            <person name="Massola Junior N.S."/>
            <person name="Baroncelli R."/>
        </authorList>
    </citation>
    <scope>NUCLEOTIDE SEQUENCE [LARGE SCALE GENOMIC DNA]</scope>
    <source>
        <strain evidence="11 12">LFN0009</strain>
    </source>
</reference>
<evidence type="ECO:0000256" key="3">
    <source>
        <dbReference type="ARBA" id="ARBA00022679"/>
    </source>
</evidence>
<evidence type="ECO:0000313" key="12">
    <source>
        <dbReference type="Proteomes" id="UP000652219"/>
    </source>
</evidence>
<evidence type="ECO:0000256" key="6">
    <source>
        <dbReference type="ARBA" id="ARBA00023015"/>
    </source>
</evidence>
<sequence length="619" mass="68786">MATTNRAKTTAQSSALLLEKLSTVLPKGHRFGVYHLSTPPTKTDALYSAPPNERDDKTFCEKHFLAISIDSRPRTADDEQPTKDITAKDSGSKQVLILALEVFIYTTAYSSTFFVAKADSTGYLNLLKLPKGTPSPIKEISSAFVTYLAEQRRRKGIQSVVSLFARAQNQYIFPGSVEYSGKHVLDDRGLVKWWCKVLDPLLQNPPVGDGAPWGSVKGYLVIPGLDDYETKAFIPRTANSAANWVLGHALEKISHYTKEYDWVPARCLIPRFPDDPKSRFRDELDEEVAKSKQLKTTGLWKSVKTLEMFWEMMAFRQECSSGRMTGFVWVVFDPEAEKQPEPPAESTAKALPTPTPSFDASHPPSTPTRQKAVRPATPKSTPRKLAPASPSEAQAKKKKKAEEKKAKKNKKKKPKGIIMTRQPRIKTHQRNYLLDKPISSAYYYWPAEGRGRKIVDENGYKRVNELLLHLDFAKPEVAIGSTRRWINEVGMGDAWGLEVVGKREMPAPGPSTPSATGEVNNLSGLIKRKRPEGAASATEEPANKVNVLNTGLIRKKPKESSGGDAQRENTKKEHAPKEHAPKEHAPKEDTPKEDTPKEDAQKPAINVLGEGLVCKKSEA</sequence>
<dbReference type="GO" id="GO:0006355">
    <property type="term" value="P:regulation of DNA-templated transcription"/>
    <property type="evidence" value="ECO:0007669"/>
    <property type="project" value="InterPro"/>
</dbReference>
<comment type="caution">
    <text evidence="11">The sequence shown here is derived from an EMBL/GenBank/DDBJ whole genome shotgun (WGS) entry which is preliminary data.</text>
</comment>
<gene>
    <name evidence="11" type="ORF">CSOJ01_06685</name>
</gene>
<proteinExistence type="predicted"/>
<dbReference type="GO" id="GO:0032931">
    <property type="term" value="F:histone H3K56 acetyltransferase activity"/>
    <property type="evidence" value="ECO:0007669"/>
    <property type="project" value="TreeGrafter"/>
</dbReference>
<evidence type="ECO:0000256" key="1">
    <source>
        <dbReference type="ARBA" id="ARBA00004123"/>
    </source>
</evidence>
<keyword evidence="5" id="KW-0007">Acetylation</keyword>
<dbReference type="GO" id="GO:0006974">
    <property type="term" value="P:DNA damage response"/>
    <property type="evidence" value="ECO:0007669"/>
    <property type="project" value="UniProtKB-KW"/>
</dbReference>
<dbReference type="Proteomes" id="UP000652219">
    <property type="component" value="Unassembled WGS sequence"/>
</dbReference>
<keyword evidence="6" id="KW-0805">Transcription regulation</keyword>
<keyword evidence="4" id="KW-0227">DNA damage</keyword>
<dbReference type="EC" id="2.3.1.48" evidence="2"/>
<evidence type="ECO:0000256" key="10">
    <source>
        <dbReference type="SAM" id="MobiDB-lite"/>
    </source>
</evidence>
<feature type="compositionally biased region" description="Basic and acidic residues" evidence="10">
    <location>
        <begin position="558"/>
        <end position="601"/>
    </location>
</feature>
<evidence type="ECO:0000256" key="2">
    <source>
        <dbReference type="ARBA" id="ARBA00013184"/>
    </source>
</evidence>
<protein>
    <recommendedName>
        <fullName evidence="2">histone acetyltransferase</fullName>
        <ecNumber evidence="2">2.3.1.48</ecNumber>
    </recommendedName>
</protein>
<keyword evidence="8" id="KW-0539">Nucleus</keyword>
<dbReference type="Pfam" id="PF08214">
    <property type="entry name" value="HAT_KAT11"/>
    <property type="match status" value="1"/>
</dbReference>
<evidence type="ECO:0000256" key="4">
    <source>
        <dbReference type="ARBA" id="ARBA00022763"/>
    </source>
</evidence>
<evidence type="ECO:0000256" key="7">
    <source>
        <dbReference type="ARBA" id="ARBA00023163"/>
    </source>
</evidence>
<evidence type="ECO:0000256" key="5">
    <source>
        <dbReference type="ARBA" id="ARBA00022990"/>
    </source>
</evidence>
<evidence type="ECO:0000256" key="9">
    <source>
        <dbReference type="ARBA" id="ARBA00048940"/>
    </source>
</evidence>
<dbReference type="PANTHER" id="PTHR31571">
    <property type="entry name" value="ALTERED INHERITANCE OF MITOCHONDRIA PROTEIN 6"/>
    <property type="match status" value="1"/>
</dbReference>
<dbReference type="InterPro" id="IPR051236">
    <property type="entry name" value="HAT_RTT109-like"/>
</dbReference>
<dbReference type="SMART" id="SM01250">
    <property type="entry name" value="KAT11"/>
    <property type="match status" value="1"/>
</dbReference>
<feature type="compositionally biased region" description="Basic residues" evidence="10">
    <location>
        <begin position="406"/>
        <end position="415"/>
    </location>
</feature>
<feature type="region of interest" description="Disordered" evidence="10">
    <location>
        <begin position="529"/>
        <end position="619"/>
    </location>
</feature>
<dbReference type="PROSITE" id="PS51728">
    <property type="entry name" value="RTT109_HAT"/>
    <property type="match status" value="1"/>
</dbReference>
<keyword evidence="12" id="KW-1185">Reference proteome</keyword>
<dbReference type="InterPro" id="IPR016849">
    <property type="entry name" value="Rtt109"/>
</dbReference>